<dbReference type="Proteomes" id="UP000193577">
    <property type="component" value="Unassembled WGS sequence"/>
</dbReference>
<evidence type="ECO:0000313" key="3">
    <source>
        <dbReference type="Proteomes" id="UP000193577"/>
    </source>
</evidence>
<feature type="region of interest" description="Disordered" evidence="1">
    <location>
        <begin position="142"/>
        <end position="163"/>
    </location>
</feature>
<keyword evidence="3" id="KW-1185">Reference proteome</keyword>
<proteinExistence type="predicted"/>
<accession>A0AA91PFB5</accession>
<reference evidence="2 3" key="1">
    <citation type="submission" date="2017-04" db="EMBL/GenBank/DDBJ databases">
        <title>The new phylogeny of genus Mycobacterium.</title>
        <authorList>
            <person name="Tortoli E."/>
            <person name="Trovato A."/>
            <person name="Cirillo D.M."/>
        </authorList>
    </citation>
    <scope>NUCLEOTIDE SEQUENCE [LARGE SCALE GENOMIC DNA]</scope>
    <source>
        <strain evidence="2 3">KCTC 19819</strain>
    </source>
</reference>
<protein>
    <submittedName>
        <fullName evidence="2">Uncharacterized protein</fullName>
    </submittedName>
</protein>
<evidence type="ECO:0000313" key="2">
    <source>
        <dbReference type="EMBL" id="OSC34340.1"/>
    </source>
</evidence>
<dbReference type="EMBL" id="NCXO01000011">
    <property type="protein sequence ID" value="OSC34340.1"/>
    <property type="molecule type" value="Genomic_DNA"/>
</dbReference>
<evidence type="ECO:0000256" key="1">
    <source>
        <dbReference type="SAM" id="MobiDB-lite"/>
    </source>
</evidence>
<sequence length="163" mass="17084">MAAGGCGDRAEQPTGPPAPSSTTLDPDAASPDALPAGFPTDVPVLTGEISGQAIEVPGSRGKIWTLTVTGVDEQAADTAARLLTDAEFHRDEVASEWNSDPACDYQSQFSKDRADGGAYIAVLCPSHDHTTLTYTVNIYPPEDWQISEPPQLPQAPNLPQPGG</sequence>
<name>A0AA91PFB5_9MYCO</name>
<feature type="compositionally biased region" description="Low complexity" evidence="1">
    <location>
        <begin position="24"/>
        <end position="36"/>
    </location>
</feature>
<feature type="region of interest" description="Disordered" evidence="1">
    <location>
        <begin position="1"/>
        <end position="42"/>
    </location>
</feature>
<dbReference type="AlphaFoldDB" id="A0AA91PFB5"/>
<gene>
    <name evidence="2" type="ORF">B8W67_07305</name>
</gene>
<comment type="caution">
    <text evidence="2">The sequence shown here is derived from an EMBL/GenBank/DDBJ whole genome shotgun (WGS) entry which is preliminary data.</text>
</comment>
<organism evidence="2 3">
    <name type="scientific">Mycolicibacillus koreensis</name>
    <dbReference type="NCBI Taxonomy" id="1069220"/>
    <lineage>
        <taxon>Bacteria</taxon>
        <taxon>Bacillati</taxon>
        <taxon>Actinomycetota</taxon>
        <taxon>Actinomycetes</taxon>
        <taxon>Mycobacteriales</taxon>
        <taxon>Mycobacteriaceae</taxon>
        <taxon>Mycolicibacillus</taxon>
    </lineage>
</organism>
<feature type="compositionally biased region" description="Pro residues" evidence="1">
    <location>
        <begin position="150"/>
        <end position="163"/>
    </location>
</feature>